<reference evidence="4" key="1">
    <citation type="submission" date="2022-08" db="UniProtKB">
        <authorList>
            <consortium name="EnsemblMetazoa"/>
        </authorList>
    </citation>
    <scope>IDENTIFICATION</scope>
    <source>
        <strain evidence="4">05x7-T-G4-1.051#20</strain>
    </source>
</reference>
<dbReference type="OrthoDB" id="5593818at2759"/>
<proteinExistence type="inferred from homology"/>
<dbReference type="EnsemblMetazoa" id="G17007.2">
    <property type="protein sequence ID" value="G17007.2:cds"/>
    <property type="gene ID" value="G17007"/>
</dbReference>
<evidence type="ECO:0000313" key="4">
    <source>
        <dbReference type="EnsemblMetazoa" id="G17007.1:cds"/>
    </source>
</evidence>
<sequence length="151" mass="17646">MAAADGKHENDLTCDLCDDFLAFQEQLKKHRLVDDRIMNTLNSSLPTISFPADRTAKCADLYQQLSKEYDKREKAIKSCVGLLSQKVNALRKEREENMDDFDLMRKLRKEQTKLRMMQQELSVEEVVKDTSLKAYHERCRQYYKPPTSPPV</sequence>
<evidence type="ECO:0000256" key="3">
    <source>
        <dbReference type="ARBA" id="ARBA00030733"/>
    </source>
</evidence>
<organism evidence="4 5">
    <name type="scientific">Magallana gigas</name>
    <name type="common">Pacific oyster</name>
    <name type="synonym">Crassostrea gigas</name>
    <dbReference type="NCBI Taxonomy" id="29159"/>
    <lineage>
        <taxon>Eukaryota</taxon>
        <taxon>Metazoa</taxon>
        <taxon>Spiralia</taxon>
        <taxon>Lophotrochozoa</taxon>
        <taxon>Mollusca</taxon>
        <taxon>Bivalvia</taxon>
        <taxon>Autobranchia</taxon>
        <taxon>Pteriomorphia</taxon>
        <taxon>Ostreida</taxon>
        <taxon>Ostreoidea</taxon>
        <taxon>Ostreidae</taxon>
        <taxon>Magallana</taxon>
    </lineage>
</organism>
<dbReference type="PANTHER" id="PTHR31905">
    <property type="entry name" value="COILED-COIL DOMAIN-CONTAINING PROTEIN 58"/>
    <property type="match status" value="1"/>
</dbReference>
<dbReference type="AlphaFoldDB" id="A0A8W8J305"/>
<dbReference type="PANTHER" id="PTHR31905:SF2">
    <property type="entry name" value="PROTEIN MIX23"/>
    <property type="match status" value="1"/>
</dbReference>
<dbReference type="Proteomes" id="UP000005408">
    <property type="component" value="Unassembled WGS sequence"/>
</dbReference>
<dbReference type="GO" id="GO:0005758">
    <property type="term" value="C:mitochondrial intermembrane space"/>
    <property type="evidence" value="ECO:0007669"/>
    <property type="project" value="InterPro"/>
</dbReference>
<dbReference type="Pfam" id="PF09774">
    <property type="entry name" value="MIX23"/>
    <property type="match status" value="1"/>
</dbReference>
<evidence type="ECO:0000313" key="5">
    <source>
        <dbReference type="Proteomes" id="UP000005408"/>
    </source>
</evidence>
<dbReference type="InterPro" id="IPR019171">
    <property type="entry name" value="MIX23"/>
</dbReference>
<comment type="similarity">
    <text evidence="1">Belongs to the MIX23 family.</text>
</comment>
<accession>A0A8W8J305</accession>
<dbReference type="OMA" id="CRYFEPP"/>
<dbReference type="EnsemblMetazoa" id="G17007.1">
    <property type="protein sequence ID" value="G17007.1:cds"/>
    <property type="gene ID" value="G17007"/>
</dbReference>
<evidence type="ECO:0000256" key="2">
    <source>
        <dbReference type="ARBA" id="ARBA00024228"/>
    </source>
</evidence>
<name>A0A8W8J305_MAGGI</name>
<protein>
    <recommendedName>
        <fullName evidence="2">Protein MIX23</fullName>
    </recommendedName>
    <alternativeName>
        <fullName evidence="3">Coiled-coil domain-containing protein 58</fullName>
    </alternativeName>
</protein>
<keyword evidence="5" id="KW-1185">Reference proteome</keyword>
<evidence type="ECO:0000256" key="1">
    <source>
        <dbReference type="ARBA" id="ARBA00024204"/>
    </source>
</evidence>